<dbReference type="Pfam" id="PF00746">
    <property type="entry name" value="Gram_pos_anchor"/>
    <property type="match status" value="1"/>
</dbReference>
<evidence type="ECO:0000256" key="3">
    <source>
        <dbReference type="ARBA" id="ARBA00022729"/>
    </source>
</evidence>
<evidence type="ECO:0000256" key="2">
    <source>
        <dbReference type="ARBA" id="ARBA00022525"/>
    </source>
</evidence>
<accession>A0ABW2Y5L5</accession>
<keyword evidence="1" id="KW-0134">Cell wall</keyword>
<feature type="compositionally biased region" description="Basic and acidic residues" evidence="5">
    <location>
        <begin position="201"/>
        <end position="224"/>
    </location>
</feature>
<keyword evidence="6" id="KW-0812">Transmembrane</keyword>
<dbReference type="Gene3D" id="2.60.40.10">
    <property type="entry name" value="Immunoglobulins"/>
    <property type="match status" value="2"/>
</dbReference>
<comment type="caution">
    <text evidence="12">The sequence shown here is derived from an EMBL/GenBank/DDBJ whole genome shotgun (WGS) entry which is preliminary data.</text>
</comment>
<keyword evidence="6" id="KW-1133">Transmembrane helix</keyword>
<dbReference type="InterPro" id="IPR032364">
    <property type="entry name" value="GramPos_pilinD1_N"/>
</dbReference>
<evidence type="ECO:0000259" key="8">
    <source>
        <dbReference type="Pfam" id="PF00746"/>
    </source>
</evidence>
<dbReference type="Proteomes" id="UP001597036">
    <property type="component" value="Unassembled WGS sequence"/>
</dbReference>
<feature type="transmembrane region" description="Helical" evidence="6">
    <location>
        <begin position="683"/>
        <end position="704"/>
    </location>
</feature>
<proteinExistence type="predicted"/>
<evidence type="ECO:0000313" key="12">
    <source>
        <dbReference type="EMBL" id="MFD0705504.1"/>
    </source>
</evidence>
<feature type="domain" description="Gram-positive pilin backbone subunit 3 Cna-B-like" evidence="10">
    <location>
        <begin position="444"/>
        <end position="528"/>
    </location>
</feature>
<dbReference type="NCBIfam" id="TIGR04226">
    <property type="entry name" value="RrgB_K2N_iso_D2"/>
    <property type="match status" value="1"/>
</dbReference>
<dbReference type="EMBL" id="JBHTHQ010000022">
    <property type="protein sequence ID" value="MFD0705504.1"/>
    <property type="molecule type" value="Genomic_DNA"/>
</dbReference>
<evidence type="ECO:0000256" key="1">
    <source>
        <dbReference type="ARBA" id="ARBA00022512"/>
    </source>
</evidence>
<dbReference type="InterPro" id="IPR013783">
    <property type="entry name" value="Ig-like_fold"/>
</dbReference>
<dbReference type="Gene3D" id="2.60.40.740">
    <property type="match status" value="1"/>
</dbReference>
<feature type="domain" description="SpaA-like prealbumin fold" evidence="11">
    <location>
        <begin position="605"/>
        <end position="650"/>
    </location>
</feature>
<keyword evidence="6" id="KW-0472">Membrane</keyword>
<feature type="domain" description="Gram-positive pilin subunit D1 N-terminal" evidence="9">
    <location>
        <begin position="51"/>
        <end position="200"/>
    </location>
</feature>
<dbReference type="InterPro" id="IPR032332">
    <property type="entry name" value="GramPos_pilinD3"/>
</dbReference>
<keyword evidence="4" id="KW-0572">Peptidoglycan-anchor</keyword>
<evidence type="ECO:0000256" key="6">
    <source>
        <dbReference type="SAM" id="Phobius"/>
    </source>
</evidence>
<dbReference type="Gene3D" id="1.20.58.90">
    <property type="match status" value="1"/>
</dbReference>
<feature type="region of interest" description="Disordered" evidence="5">
    <location>
        <begin position="194"/>
        <end position="227"/>
    </location>
</feature>
<feature type="signal peptide" evidence="7">
    <location>
        <begin position="1"/>
        <end position="38"/>
    </location>
</feature>
<evidence type="ECO:0000313" key="13">
    <source>
        <dbReference type="Proteomes" id="UP001597036"/>
    </source>
</evidence>
<dbReference type="InterPro" id="IPR019931">
    <property type="entry name" value="LPXTG_anchor"/>
</dbReference>
<evidence type="ECO:0000256" key="7">
    <source>
        <dbReference type="SAM" id="SignalP"/>
    </source>
</evidence>
<feature type="domain" description="Gram-positive cocci surface proteins LPxTG" evidence="8">
    <location>
        <begin position="673"/>
        <end position="710"/>
    </location>
</feature>
<evidence type="ECO:0000256" key="4">
    <source>
        <dbReference type="ARBA" id="ARBA00023088"/>
    </source>
</evidence>
<keyword evidence="3 7" id="KW-0732">Signal</keyword>
<reference evidence="13" key="1">
    <citation type="journal article" date="2019" name="Int. J. Syst. Evol. Microbiol.">
        <title>The Global Catalogue of Microorganisms (GCM) 10K type strain sequencing project: providing services to taxonomists for standard genome sequencing and annotation.</title>
        <authorList>
            <consortium name="The Broad Institute Genomics Platform"/>
            <consortium name="The Broad Institute Genome Sequencing Center for Infectious Disease"/>
            <person name="Wu L."/>
            <person name="Ma J."/>
        </authorList>
    </citation>
    <scope>NUCLEOTIDE SEQUENCE [LARGE SCALE GENOMIC DNA]</scope>
    <source>
        <strain evidence="13">CCM 8604</strain>
    </source>
</reference>
<feature type="chain" id="PRO_5047383196" evidence="7">
    <location>
        <begin position="39"/>
        <end position="716"/>
    </location>
</feature>
<dbReference type="Pfam" id="PF16555">
    <property type="entry name" value="GramPos_pilinD1"/>
    <property type="match status" value="1"/>
</dbReference>
<dbReference type="NCBIfam" id="TIGR01167">
    <property type="entry name" value="LPXTG_anchor"/>
    <property type="match status" value="1"/>
</dbReference>
<evidence type="ECO:0000259" key="11">
    <source>
        <dbReference type="Pfam" id="PF17802"/>
    </source>
</evidence>
<dbReference type="InterPro" id="IPR041033">
    <property type="entry name" value="SpaA_PFL_dom_1"/>
</dbReference>
<dbReference type="InterPro" id="IPR026466">
    <property type="entry name" value="Fim_isopep_form_D2_dom"/>
</dbReference>
<dbReference type="Pfam" id="PF16570">
    <property type="entry name" value="GramPos_pilinD3"/>
    <property type="match status" value="1"/>
</dbReference>
<protein>
    <submittedName>
        <fullName evidence="12">Pilin N-terminal domain-containing protein</fullName>
    </submittedName>
</protein>
<feature type="region of interest" description="Disordered" evidence="5">
    <location>
        <begin position="358"/>
        <end position="378"/>
    </location>
</feature>
<dbReference type="Gene3D" id="2.60.40.1140">
    <property type="entry name" value="Collagen-binding surface protein Cna, B-type domain"/>
    <property type="match status" value="1"/>
</dbReference>
<evidence type="ECO:0000259" key="10">
    <source>
        <dbReference type="Pfam" id="PF16570"/>
    </source>
</evidence>
<organism evidence="12 13">
    <name type="scientific">Alloscardovia venturai</name>
    <dbReference type="NCBI Taxonomy" id="1769421"/>
    <lineage>
        <taxon>Bacteria</taxon>
        <taxon>Bacillati</taxon>
        <taxon>Actinomycetota</taxon>
        <taxon>Actinomycetes</taxon>
        <taxon>Bifidobacteriales</taxon>
        <taxon>Bifidobacteriaceae</taxon>
        <taxon>Alloscardovia</taxon>
    </lineage>
</organism>
<evidence type="ECO:0000259" key="9">
    <source>
        <dbReference type="Pfam" id="PF16555"/>
    </source>
</evidence>
<evidence type="ECO:0000256" key="5">
    <source>
        <dbReference type="SAM" id="MobiDB-lite"/>
    </source>
</evidence>
<name>A0ABW2Y5L5_9BIFI</name>
<keyword evidence="13" id="KW-1185">Reference proteome</keyword>
<gene>
    <name evidence="12" type="ORF">ACFQY8_07090</name>
</gene>
<dbReference type="Pfam" id="PF17802">
    <property type="entry name" value="SpaA"/>
    <property type="match status" value="1"/>
</dbReference>
<sequence>MNPIHHVDDKRGEMMRAKSKVLAALVALFMMVGTPAAAMGTAVVAHAANDKTSTVTIHKLMMTDTQLDSWTSPEKYDGTQSLSELSTLAGQDLKEVAGVYFAAQNKAGKWINANGQEVSSAKDALGGLTTATGLALNVSNFDQSKPTVYRFVEVKELSEYKGADGQTLSRQKATDIEVTLPFVKADGSILDNVQTYPKNTETGKPEHSKALDTSADKTGSDVKNHGMSVTKGDNVPFVLTTKIAAGSTLNKADWNDTMSAGLKMNKDVTITDNAGVNLAQGDYTVTYTDKGFALALKASGLTKLAKVTAPTDASFKVLGADPAVNGQNKAVTFTLKYSANVTEDAQIEQALDNSSTFHYGNNPGYTTEPGDNNPPTVTPKNHEITVKKSFTNGPTAASPTTDWPAGLKITYTLQVFDPTTVDSETAGAADNGWTNVSGQSLELNATKTTGSFTGLDDSKSYRVVETAVDGWVPNYSVDTDGNVVVVNKKNVNPQPIGPKHVTVVTFGKKWVKTSQEATERLAGAKFVIKNSAGKFLALQEDATNTANKAAYESAMKAYQDEIAKFNKDNTSTTQANIDAKYNAMKAAYEAMNEQYRWVDSQDDALVLTSDEAGRFEINGLRKDTYNLVEIAAPAGYALNSAPISFEVKPGSYTTGNIEYSPTDASKTATQVINKKVTIPQTGGMGTILFTIAGIAIMVAAVVALKMNNKKSESDAE</sequence>
<keyword evidence="2" id="KW-0964">Secreted</keyword>
<dbReference type="RefSeq" id="WP_377939219.1">
    <property type="nucleotide sequence ID" value="NZ_JBHTHQ010000022.1"/>
</dbReference>